<evidence type="ECO:0000256" key="3">
    <source>
        <dbReference type="ARBA" id="ARBA00023274"/>
    </source>
</evidence>
<dbReference type="AlphaFoldDB" id="L7QL71"/>
<dbReference type="EMBL" id="JX857686">
    <property type="protein sequence ID" value="AGB85059.1"/>
    <property type="molecule type" value="mRNA"/>
</dbReference>
<dbReference type="GO" id="GO:0003735">
    <property type="term" value="F:structural constituent of ribosome"/>
    <property type="evidence" value="ECO:0007669"/>
    <property type="project" value="InterPro"/>
</dbReference>
<feature type="non-terminal residue" evidence="4">
    <location>
        <position position="1"/>
    </location>
</feature>
<reference evidence="4" key="1">
    <citation type="submission" date="2012-09" db="EMBL/GenBank/DDBJ databases">
        <title>Characterization and regulation of ammonium transporter (CpAMT1) in oleaginous alga Chlorella protothecoides.</title>
        <authorList>
            <person name="Yan D."/>
            <person name="Dai J.B."/>
            <person name="Wu Q.Y."/>
        </authorList>
    </citation>
    <scope>NUCLEOTIDE SEQUENCE</scope>
    <source>
        <strain evidence="4">0710</strain>
    </source>
</reference>
<dbReference type="GO" id="GO:0006412">
    <property type="term" value="P:translation"/>
    <property type="evidence" value="ECO:0007669"/>
    <property type="project" value="InterPro"/>
</dbReference>
<comment type="similarity">
    <text evidence="1">Belongs to the bacterial ribosomal protein bL27 family.</text>
</comment>
<feature type="non-terminal residue" evidence="4">
    <location>
        <position position="148"/>
    </location>
</feature>
<dbReference type="PANTHER" id="PTHR15893">
    <property type="entry name" value="RIBOSOMAL PROTEIN L27"/>
    <property type="match status" value="1"/>
</dbReference>
<dbReference type="PANTHER" id="PTHR15893:SF0">
    <property type="entry name" value="LARGE RIBOSOMAL SUBUNIT PROTEIN BL27M"/>
    <property type="match status" value="1"/>
</dbReference>
<proteinExistence type="evidence at transcript level"/>
<evidence type="ECO:0000256" key="1">
    <source>
        <dbReference type="ARBA" id="ARBA00010797"/>
    </source>
</evidence>
<dbReference type="PROSITE" id="PS00831">
    <property type="entry name" value="RIBOSOMAL_L27"/>
    <property type="match status" value="1"/>
</dbReference>
<dbReference type="GO" id="GO:0005762">
    <property type="term" value="C:mitochondrial large ribosomal subunit"/>
    <property type="evidence" value="ECO:0007669"/>
    <property type="project" value="TreeGrafter"/>
</dbReference>
<dbReference type="InterPro" id="IPR018261">
    <property type="entry name" value="Ribosomal_bL27_CS"/>
</dbReference>
<keyword evidence="3" id="KW-0687">Ribonucleoprotein</keyword>
<dbReference type="Gene3D" id="2.40.50.100">
    <property type="match status" value="1"/>
</dbReference>
<organism evidence="4">
    <name type="scientific">Auxenochlorella protothecoides</name>
    <name type="common">Green microalga</name>
    <name type="synonym">Chlorella protothecoides</name>
    <dbReference type="NCBI Taxonomy" id="3075"/>
    <lineage>
        <taxon>Eukaryota</taxon>
        <taxon>Viridiplantae</taxon>
        <taxon>Chlorophyta</taxon>
        <taxon>core chlorophytes</taxon>
        <taxon>Trebouxiophyceae</taxon>
        <taxon>Chlorellales</taxon>
        <taxon>Chlorellaceae</taxon>
        <taxon>Auxenochlorella</taxon>
    </lineage>
</organism>
<dbReference type="Pfam" id="PF01016">
    <property type="entry name" value="Ribosomal_L27"/>
    <property type="match status" value="1"/>
</dbReference>
<accession>L7QL71</accession>
<protein>
    <submittedName>
        <fullName evidence="4">50S ribosomal protein L27</fullName>
    </submittedName>
</protein>
<keyword evidence="2 4" id="KW-0689">Ribosomal protein</keyword>
<dbReference type="FunFam" id="2.40.50.100:FF:000020">
    <property type="entry name" value="50S ribosomal protein L27"/>
    <property type="match status" value="1"/>
</dbReference>
<name>L7QL71_AUXPR</name>
<dbReference type="InterPro" id="IPR001684">
    <property type="entry name" value="Ribosomal_bL27"/>
</dbReference>
<evidence type="ECO:0000256" key="2">
    <source>
        <dbReference type="ARBA" id="ARBA00022980"/>
    </source>
</evidence>
<dbReference type="SUPFAM" id="SSF110324">
    <property type="entry name" value="Ribosomal L27 protein-like"/>
    <property type="match status" value="1"/>
</dbReference>
<dbReference type="PRINTS" id="PR00063">
    <property type="entry name" value="RIBOSOMALL27"/>
</dbReference>
<dbReference type="NCBIfam" id="TIGR00062">
    <property type="entry name" value="L27"/>
    <property type="match status" value="1"/>
</dbReference>
<evidence type="ECO:0000313" key="4">
    <source>
        <dbReference type="EMBL" id="AGB85059.1"/>
    </source>
</evidence>
<sequence>LVSLTAHSLQETWGGQGAVAGSALQLQHLRWASKKQGGSTQNNKGQNPRNLGIKMYGGQRCIPGNIIVRQRGTEFHPGANVGMGKDHTLFALIPGNIKFSFDKQRKRRMVAILPPETGSAGVSATAHTLACTAVLMFATLCNAVALTV</sequence>